<comment type="caution">
    <text evidence="9">The sequence shown here is derived from an EMBL/GenBank/DDBJ whole genome shotgun (WGS) entry which is preliminary data.</text>
</comment>
<keyword evidence="6" id="KW-0464">Manganese</keyword>
<comment type="similarity">
    <text evidence="1">Belongs to the DNA repair enzymes AP/ExoA family.</text>
</comment>
<dbReference type="AlphaFoldDB" id="A0A445KB63"/>
<proteinExistence type="inferred from homology"/>
<feature type="binding site" evidence="6">
    <location>
        <position position="72"/>
    </location>
    <ligand>
        <name>Mg(2+)</name>
        <dbReference type="ChEBI" id="CHEBI:18420"/>
        <label>1</label>
    </ligand>
</feature>
<feature type="active site" description="Proton acceptor" evidence="5">
    <location>
        <position position="312"/>
    </location>
</feature>
<dbReference type="Proteomes" id="UP000289340">
    <property type="component" value="Chromosome 6"/>
</dbReference>
<feature type="binding site" evidence="6">
    <location>
        <position position="311"/>
    </location>
    <ligand>
        <name>Mg(2+)</name>
        <dbReference type="ChEBI" id="CHEBI:18420"/>
        <label>1</label>
    </ligand>
</feature>
<feature type="active site" evidence="5">
    <location>
        <position position="198"/>
    </location>
</feature>
<feature type="site" description="Interaction with DNA substrate" evidence="7">
    <location>
        <position position="312"/>
    </location>
</feature>
<dbReference type="PANTHER" id="PTHR22748">
    <property type="entry name" value="AP ENDONUCLEASE"/>
    <property type="match status" value="1"/>
</dbReference>
<dbReference type="GO" id="GO:0006284">
    <property type="term" value="P:base-excision repair"/>
    <property type="evidence" value="ECO:0007669"/>
    <property type="project" value="TreeGrafter"/>
</dbReference>
<dbReference type="Pfam" id="PF03372">
    <property type="entry name" value="Exo_endo_phos"/>
    <property type="match status" value="1"/>
</dbReference>
<evidence type="ECO:0000256" key="2">
    <source>
        <dbReference type="ARBA" id="ARBA00022723"/>
    </source>
</evidence>
<feature type="binding site" evidence="6">
    <location>
        <position position="312"/>
    </location>
    <ligand>
        <name>Mg(2+)</name>
        <dbReference type="ChEBI" id="CHEBI:18420"/>
        <label>1</label>
    </ligand>
</feature>
<keyword evidence="4 6" id="KW-0460">Magnesium</keyword>
<keyword evidence="2 6" id="KW-0479">Metal-binding</keyword>
<evidence type="ECO:0000256" key="1">
    <source>
        <dbReference type="ARBA" id="ARBA00007092"/>
    </source>
</evidence>
<evidence type="ECO:0000256" key="4">
    <source>
        <dbReference type="ARBA" id="ARBA00022842"/>
    </source>
</evidence>
<dbReference type="InterPro" id="IPR005135">
    <property type="entry name" value="Endo/exonuclease/phosphatase"/>
</dbReference>
<dbReference type="EMBL" id="QZWG01000006">
    <property type="protein sequence ID" value="RZC08026.1"/>
    <property type="molecule type" value="Genomic_DNA"/>
</dbReference>
<dbReference type="Gene3D" id="3.60.10.10">
    <property type="entry name" value="Endonuclease/exonuclease/phosphatase"/>
    <property type="match status" value="1"/>
</dbReference>
<name>A0A445KB63_GLYSO</name>
<feature type="binding site" evidence="6">
    <location>
        <position position="43"/>
    </location>
    <ligand>
        <name>Mg(2+)</name>
        <dbReference type="ChEBI" id="CHEBI:18420"/>
        <label>1</label>
    </ligand>
</feature>
<evidence type="ECO:0000256" key="7">
    <source>
        <dbReference type="PIRSR" id="PIRSR604808-3"/>
    </source>
</evidence>
<sequence length="346" mass="39907">MKRFFKVVEKDSDGSVKKPRENDSDAEANEMKEPLKFMTWNANSFLLRVKNNWPEFTNLITTFDPHVIAIREVRMPAAGAKGASKIQGEIKDDTSAAREEKKSEFCRFCYERIFKNQADLDCGLKKDLMRALSAPPFRNYHVWWSLADSKYAGTAVLVKKCFKPKSVVFNLDKLASKYEPDGRVILVEFETLHLLNTYVPNNGWKEEANSFQSRRKWDKRILEFVTQSSDKPLIWCGDLNVRGKLVDAYRFLHEDKDMERGFSWSGNPVGRYRGKRMRIDYFLVSETLKERIVACEMHGHGIELEGFYGSDHCPVTLELSPSSNSQNEDPFVTKPLSYFFSLLSGC</sequence>
<feature type="domain" description="Endonuclease/exonuclease/phosphatase" evidence="8">
    <location>
        <begin position="38"/>
        <end position="312"/>
    </location>
</feature>
<dbReference type="SUPFAM" id="SSF56219">
    <property type="entry name" value="DNase I-like"/>
    <property type="match status" value="1"/>
</dbReference>
<keyword evidence="9" id="KW-0456">Lyase</keyword>
<organism evidence="9 10">
    <name type="scientific">Glycine soja</name>
    <name type="common">Wild soybean</name>
    <dbReference type="NCBI Taxonomy" id="3848"/>
    <lineage>
        <taxon>Eukaryota</taxon>
        <taxon>Viridiplantae</taxon>
        <taxon>Streptophyta</taxon>
        <taxon>Embryophyta</taxon>
        <taxon>Tracheophyta</taxon>
        <taxon>Spermatophyta</taxon>
        <taxon>Magnoliopsida</taxon>
        <taxon>eudicotyledons</taxon>
        <taxon>Gunneridae</taxon>
        <taxon>Pentapetalae</taxon>
        <taxon>rosids</taxon>
        <taxon>fabids</taxon>
        <taxon>Fabales</taxon>
        <taxon>Fabaceae</taxon>
        <taxon>Papilionoideae</taxon>
        <taxon>50 kb inversion clade</taxon>
        <taxon>NPAAA clade</taxon>
        <taxon>indigoferoid/millettioid clade</taxon>
        <taxon>Phaseoleae</taxon>
        <taxon>Glycine</taxon>
        <taxon>Glycine subgen. Soja</taxon>
    </lineage>
</organism>
<dbReference type="PROSITE" id="PS51435">
    <property type="entry name" value="AP_NUCLEASE_F1_4"/>
    <property type="match status" value="1"/>
</dbReference>
<feature type="binding site" evidence="6">
    <location>
        <position position="238"/>
    </location>
    <ligand>
        <name>Mg(2+)</name>
        <dbReference type="ChEBI" id="CHEBI:18420"/>
        <label>1</label>
    </ligand>
</feature>
<reference evidence="9 10" key="1">
    <citation type="submission" date="2018-09" db="EMBL/GenBank/DDBJ databases">
        <title>A high-quality reference genome of wild soybean provides a powerful tool to mine soybean genomes.</title>
        <authorList>
            <person name="Xie M."/>
            <person name="Chung C.Y.L."/>
            <person name="Li M.-W."/>
            <person name="Wong F.-L."/>
            <person name="Chan T.-F."/>
            <person name="Lam H.-M."/>
        </authorList>
    </citation>
    <scope>NUCLEOTIDE SEQUENCE [LARGE SCALE GENOMIC DNA]</scope>
    <source>
        <strain evidence="10">cv. W05</strain>
        <tissue evidence="9">Hypocotyl of etiolated seedlings</tissue>
    </source>
</reference>
<dbReference type="InterPro" id="IPR004808">
    <property type="entry name" value="AP_endonuc_1"/>
</dbReference>
<keyword evidence="10" id="KW-1185">Reference proteome</keyword>
<dbReference type="GO" id="GO:0046872">
    <property type="term" value="F:metal ion binding"/>
    <property type="evidence" value="ECO:0007669"/>
    <property type="project" value="UniProtKB-KW"/>
</dbReference>
<evidence type="ECO:0000256" key="6">
    <source>
        <dbReference type="PIRSR" id="PIRSR604808-2"/>
    </source>
</evidence>
<feature type="site" description="Transition state stabilizer" evidence="7">
    <location>
        <position position="240"/>
    </location>
</feature>
<gene>
    <name evidence="9" type="ORF">D0Y65_014974</name>
</gene>
<accession>A0A445KB63</accession>
<feature type="site" description="Important for catalytic activity" evidence="7">
    <location>
        <position position="280"/>
    </location>
</feature>
<protein>
    <submittedName>
        <fullName evidence="9">DNA-(Apurinic or apyrimidinic site) lyase</fullName>
    </submittedName>
</protein>
<dbReference type="GO" id="GO:0003906">
    <property type="term" value="F:DNA-(apurinic or apyrimidinic site) endonuclease activity"/>
    <property type="evidence" value="ECO:0007669"/>
    <property type="project" value="TreeGrafter"/>
</dbReference>
<evidence type="ECO:0000256" key="3">
    <source>
        <dbReference type="ARBA" id="ARBA00022801"/>
    </source>
</evidence>
<dbReference type="GO" id="GO:0016829">
    <property type="term" value="F:lyase activity"/>
    <property type="evidence" value="ECO:0007669"/>
    <property type="project" value="UniProtKB-KW"/>
</dbReference>
<evidence type="ECO:0000313" key="9">
    <source>
        <dbReference type="EMBL" id="RZC08026.1"/>
    </source>
</evidence>
<dbReference type="GO" id="GO:0008081">
    <property type="term" value="F:phosphoric diester hydrolase activity"/>
    <property type="evidence" value="ECO:0007669"/>
    <property type="project" value="TreeGrafter"/>
</dbReference>
<dbReference type="GO" id="GO:0005634">
    <property type="term" value="C:nucleus"/>
    <property type="evidence" value="ECO:0007669"/>
    <property type="project" value="TreeGrafter"/>
</dbReference>
<feature type="active site" description="Proton donor/acceptor" evidence="5">
    <location>
        <position position="238"/>
    </location>
</feature>
<dbReference type="GO" id="GO:0008311">
    <property type="term" value="F:double-stranded DNA 3'-5' DNA exonuclease activity"/>
    <property type="evidence" value="ECO:0007669"/>
    <property type="project" value="TreeGrafter"/>
</dbReference>
<evidence type="ECO:0000259" key="8">
    <source>
        <dbReference type="Pfam" id="PF03372"/>
    </source>
</evidence>
<dbReference type="PANTHER" id="PTHR22748:SF10">
    <property type="entry name" value="DNA-(APURINIC OR APYRIMIDINIC SITE) ENDONUCLEASE"/>
    <property type="match status" value="1"/>
</dbReference>
<evidence type="ECO:0000256" key="5">
    <source>
        <dbReference type="PIRSR" id="PIRSR604808-1"/>
    </source>
</evidence>
<feature type="binding site" evidence="6">
    <location>
        <position position="240"/>
    </location>
    <ligand>
        <name>Mg(2+)</name>
        <dbReference type="ChEBI" id="CHEBI:18420"/>
        <label>1</label>
    </ligand>
</feature>
<dbReference type="InterPro" id="IPR036691">
    <property type="entry name" value="Endo/exonu/phosph_ase_sf"/>
</dbReference>
<evidence type="ECO:0000313" key="10">
    <source>
        <dbReference type="Proteomes" id="UP000289340"/>
    </source>
</evidence>
<keyword evidence="3" id="KW-0378">Hydrolase</keyword>
<comment type="cofactor">
    <cofactor evidence="6">
        <name>Mg(2+)</name>
        <dbReference type="ChEBI" id="CHEBI:18420"/>
    </cofactor>
    <cofactor evidence="6">
        <name>Mn(2+)</name>
        <dbReference type="ChEBI" id="CHEBI:29035"/>
    </cofactor>
    <text evidence="6">Probably binds two magnesium or manganese ions per subunit.</text>
</comment>